<accession>A0ABN1W8L4</accession>
<dbReference type="SUPFAM" id="SSF53474">
    <property type="entry name" value="alpha/beta-Hydrolases"/>
    <property type="match status" value="1"/>
</dbReference>
<dbReference type="InterPro" id="IPR010662">
    <property type="entry name" value="RBBP9/YdeN"/>
</dbReference>
<organism evidence="1 2">
    <name type="scientific">Kitasatospora nipponensis</name>
    <dbReference type="NCBI Taxonomy" id="258049"/>
    <lineage>
        <taxon>Bacteria</taxon>
        <taxon>Bacillati</taxon>
        <taxon>Actinomycetota</taxon>
        <taxon>Actinomycetes</taxon>
        <taxon>Kitasatosporales</taxon>
        <taxon>Streptomycetaceae</taxon>
        <taxon>Kitasatospora</taxon>
    </lineage>
</organism>
<evidence type="ECO:0000313" key="1">
    <source>
        <dbReference type="EMBL" id="GAA1236326.1"/>
    </source>
</evidence>
<dbReference type="RefSeq" id="WP_344441828.1">
    <property type="nucleotide sequence ID" value="NZ_BAAALF010000039.1"/>
</dbReference>
<protein>
    <submittedName>
        <fullName evidence="1">Alpha/beta hydrolase</fullName>
    </submittedName>
</protein>
<dbReference type="EMBL" id="BAAALF010000039">
    <property type="protein sequence ID" value="GAA1236326.1"/>
    <property type="molecule type" value="Genomic_DNA"/>
</dbReference>
<comment type="caution">
    <text evidence="1">The sequence shown here is derived from an EMBL/GenBank/DDBJ whole genome shotgun (WGS) entry which is preliminary data.</text>
</comment>
<evidence type="ECO:0000313" key="2">
    <source>
        <dbReference type="Proteomes" id="UP001500037"/>
    </source>
</evidence>
<dbReference type="GO" id="GO:0016787">
    <property type="term" value="F:hydrolase activity"/>
    <property type="evidence" value="ECO:0007669"/>
    <property type="project" value="UniProtKB-KW"/>
</dbReference>
<sequence length="179" mass="19793">MTITPTVLLLPGYQNSGPQHWQSHWERLHPQYLRVEQADWDFPLVEDWVATLHKAVVAQPGPVVLVAHSLGCVTVAHWAARHGLPVHGALLVAPADIDTVEIDELTNFRPIPLEPLPFPSIVVASSDDPYASIERSRLLADRWGSRLVEAGAHGHLNSDSGMGDWPAGQELLRELIEQH</sequence>
<name>A0ABN1W8L4_9ACTN</name>
<keyword evidence="1" id="KW-0378">Hydrolase</keyword>
<dbReference type="InterPro" id="IPR029058">
    <property type="entry name" value="AB_hydrolase_fold"/>
</dbReference>
<proteinExistence type="predicted"/>
<dbReference type="Proteomes" id="UP001500037">
    <property type="component" value="Unassembled WGS sequence"/>
</dbReference>
<keyword evidence="2" id="KW-1185">Reference proteome</keyword>
<reference evidence="1 2" key="1">
    <citation type="journal article" date="2019" name="Int. J. Syst. Evol. Microbiol.">
        <title>The Global Catalogue of Microorganisms (GCM) 10K type strain sequencing project: providing services to taxonomists for standard genome sequencing and annotation.</title>
        <authorList>
            <consortium name="The Broad Institute Genomics Platform"/>
            <consortium name="The Broad Institute Genome Sequencing Center for Infectious Disease"/>
            <person name="Wu L."/>
            <person name="Ma J."/>
        </authorList>
    </citation>
    <scope>NUCLEOTIDE SEQUENCE [LARGE SCALE GENOMIC DNA]</scope>
    <source>
        <strain evidence="1 2">JCM 13004</strain>
    </source>
</reference>
<gene>
    <name evidence="1" type="ORF">GCM10009665_28100</name>
</gene>
<dbReference type="Pfam" id="PF06821">
    <property type="entry name" value="Ser_hydrolase"/>
    <property type="match status" value="1"/>
</dbReference>
<dbReference type="Gene3D" id="3.40.50.1820">
    <property type="entry name" value="alpha/beta hydrolase"/>
    <property type="match status" value="1"/>
</dbReference>